<keyword evidence="4 7" id="KW-0547">Nucleotide-binding</keyword>
<dbReference type="SMART" id="SM00220">
    <property type="entry name" value="S_TKc"/>
    <property type="match status" value="1"/>
</dbReference>
<reference evidence="9" key="1">
    <citation type="submission" date="2022-10" db="EMBL/GenBank/DDBJ databases">
        <title>The WGS of Solirubrobacter sp. CPCC 204708.</title>
        <authorList>
            <person name="Jiang Z."/>
        </authorList>
    </citation>
    <scope>NUCLEOTIDE SEQUENCE</scope>
    <source>
        <strain evidence="9">CPCC 204708</strain>
    </source>
</reference>
<dbReference type="CDD" id="cd14014">
    <property type="entry name" value="STKc_PknB_like"/>
    <property type="match status" value="1"/>
</dbReference>
<name>A0ABT4RKQ7_9ACTN</name>
<keyword evidence="6 7" id="KW-0067">ATP-binding</keyword>
<protein>
    <recommendedName>
        <fullName evidence="1">non-specific serine/threonine protein kinase</fullName>
        <ecNumber evidence="1">2.7.11.1</ecNumber>
    </recommendedName>
</protein>
<feature type="domain" description="Protein kinase" evidence="8">
    <location>
        <begin position="5"/>
        <end position="252"/>
    </location>
</feature>
<keyword evidence="2 9" id="KW-0723">Serine/threonine-protein kinase</keyword>
<dbReference type="InterPro" id="IPR008271">
    <property type="entry name" value="Ser/Thr_kinase_AS"/>
</dbReference>
<keyword evidence="3" id="KW-0808">Transferase</keyword>
<dbReference type="Pfam" id="PF00069">
    <property type="entry name" value="Pkinase"/>
    <property type="match status" value="1"/>
</dbReference>
<dbReference type="SUPFAM" id="SSF56112">
    <property type="entry name" value="Protein kinase-like (PK-like)"/>
    <property type="match status" value="1"/>
</dbReference>
<dbReference type="RefSeq" id="WP_202956671.1">
    <property type="nucleotide sequence ID" value="NZ_JAPCID010000022.1"/>
</dbReference>
<dbReference type="PANTHER" id="PTHR43289:SF6">
    <property type="entry name" value="SERINE_THREONINE-PROTEIN KINASE NEKL-3"/>
    <property type="match status" value="1"/>
</dbReference>
<dbReference type="PROSITE" id="PS00108">
    <property type="entry name" value="PROTEIN_KINASE_ST"/>
    <property type="match status" value="1"/>
</dbReference>
<gene>
    <name evidence="9" type="ORF">OJ962_16700</name>
</gene>
<evidence type="ECO:0000259" key="8">
    <source>
        <dbReference type="PROSITE" id="PS50011"/>
    </source>
</evidence>
<dbReference type="InterPro" id="IPR017441">
    <property type="entry name" value="Protein_kinase_ATP_BS"/>
</dbReference>
<evidence type="ECO:0000313" key="10">
    <source>
        <dbReference type="Proteomes" id="UP001147700"/>
    </source>
</evidence>
<dbReference type="EC" id="2.7.11.1" evidence="1"/>
<dbReference type="PROSITE" id="PS00107">
    <property type="entry name" value="PROTEIN_KINASE_ATP"/>
    <property type="match status" value="1"/>
</dbReference>
<proteinExistence type="predicted"/>
<comment type="caution">
    <text evidence="9">The sequence shown here is derived from an EMBL/GenBank/DDBJ whole genome shotgun (WGS) entry which is preliminary data.</text>
</comment>
<keyword evidence="10" id="KW-1185">Reference proteome</keyword>
<feature type="binding site" evidence="7">
    <location>
        <position position="34"/>
    </location>
    <ligand>
        <name>ATP</name>
        <dbReference type="ChEBI" id="CHEBI:30616"/>
    </ligand>
</feature>
<dbReference type="GO" id="GO:0004674">
    <property type="term" value="F:protein serine/threonine kinase activity"/>
    <property type="evidence" value="ECO:0007669"/>
    <property type="project" value="UniProtKB-KW"/>
</dbReference>
<keyword evidence="5 9" id="KW-0418">Kinase</keyword>
<dbReference type="EMBL" id="JAPCID010000022">
    <property type="protein sequence ID" value="MDA0139143.1"/>
    <property type="molecule type" value="Genomic_DNA"/>
</dbReference>
<evidence type="ECO:0000256" key="7">
    <source>
        <dbReference type="PROSITE-ProRule" id="PRU10141"/>
    </source>
</evidence>
<dbReference type="Gene3D" id="1.10.510.10">
    <property type="entry name" value="Transferase(Phosphotransferase) domain 1"/>
    <property type="match status" value="1"/>
</dbReference>
<dbReference type="Gene3D" id="3.30.200.20">
    <property type="entry name" value="Phosphorylase Kinase, domain 1"/>
    <property type="match status" value="1"/>
</dbReference>
<evidence type="ECO:0000256" key="1">
    <source>
        <dbReference type="ARBA" id="ARBA00012513"/>
    </source>
</evidence>
<dbReference type="Proteomes" id="UP001147700">
    <property type="component" value="Unassembled WGS sequence"/>
</dbReference>
<organism evidence="9 10">
    <name type="scientific">Solirubrobacter deserti</name>
    <dbReference type="NCBI Taxonomy" id="2282478"/>
    <lineage>
        <taxon>Bacteria</taxon>
        <taxon>Bacillati</taxon>
        <taxon>Actinomycetota</taxon>
        <taxon>Thermoleophilia</taxon>
        <taxon>Solirubrobacterales</taxon>
        <taxon>Solirubrobacteraceae</taxon>
        <taxon>Solirubrobacter</taxon>
    </lineage>
</organism>
<evidence type="ECO:0000256" key="6">
    <source>
        <dbReference type="ARBA" id="ARBA00022840"/>
    </source>
</evidence>
<dbReference type="PROSITE" id="PS50011">
    <property type="entry name" value="PROTEIN_KINASE_DOM"/>
    <property type="match status" value="1"/>
</dbReference>
<dbReference type="InterPro" id="IPR000719">
    <property type="entry name" value="Prot_kinase_dom"/>
</dbReference>
<evidence type="ECO:0000256" key="2">
    <source>
        <dbReference type="ARBA" id="ARBA00022527"/>
    </source>
</evidence>
<evidence type="ECO:0000256" key="4">
    <source>
        <dbReference type="ARBA" id="ARBA00022741"/>
    </source>
</evidence>
<evidence type="ECO:0000313" key="9">
    <source>
        <dbReference type="EMBL" id="MDA0139143.1"/>
    </source>
</evidence>
<dbReference type="PANTHER" id="PTHR43289">
    <property type="entry name" value="MITOGEN-ACTIVATED PROTEIN KINASE KINASE KINASE 20-RELATED"/>
    <property type="match status" value="1"/>
</dbReference>
<accession>A0ABT4RKQ7</accession>
<evidence type="ECO:0000256" key="3">
    <source>
        <dbReference type="ARBA" id="ARBA00022679"/>
    </source>
</evidence>
<sequence length="315" mass="33145">MIPGYRIVREVGRGGMGVVYEAVEEALGRTVALKVVAPERASEEGFRERFVAESRMAASLDHPNVLPVFGAGETGEGVLWLSMRLVVGSDLRSLAPLPAARAAAIVAQVGAALDAAHERRLVHRDVKAANVMVTVSDHAYLTDFGLVKGLDHGSELTRTGEIVGTLDYLAPERIRGAGDGPAADLYSLGCLLYVALTGRPVFDLEGTEPKLWAHLSEPPPAVPGFEAVLARALAKDPAERYETGAALGAAAVAAAASSDVTALPAFALDADSPERIEARLRAARVDDQPGKPQRVAELAAQLARARRRGGGKHTT</sequence>
<dbReference type="InterPro" id="IPR011009">
    <property type="entry name" value="Kinase-like_dom_sf"/>
</dbReference>
<evidence type="ECO:0000256" key="5">
    <source>
        <dbReference type="ARBA" id="ARBA00022777"/>
    </source>
</evidence>